<evidence type="ECO:0000313" key="6">
    <source>
        <dbReference type="EMBL" id="MFC4638370.1"/>
    </source>
</evidence>
<dbReference type="Proteomes" id="UP001595952">
    <property type="component" value="Unassembled WGS sequence"/>
</dbReference>
<feature type="domain" description="HTH tetR-type" evidence="5">
    <location>
        <begin position="5"/>
        <end position="65"/>
    </location>
</feature>
<dbReference type="InterPro" id="IPR011075">
    <property type="entry name" value="TetR_C"/>
</dbReference>
<accession>A0ABV9I7Y1</accession>
<keyword evidence="3" id="KW-0804">Transcription</keyword>
<comment type="caution">
    <text evidence="6">The sequence shown here is derived from an EMBL/GenBank/DDBJ whole genome shotgun (WGS) entry which is preliminary data.</text>
</comment>
<keyword evidence="7" id="KW-1185">Reference proteome</keyword>
<dbReference type="InterPro" id="IPR036271">
    <property type="entry name" value="Tet_transcr_reg_TetR-rel_C_sf"/>
</dbReference>
<dbReference type="SUPFAM" id="SSF46689">
    <property type="entry name" value="Homeodomain-like"/>
    <property type="match status" value="1"/>
</dbReference>
<dbReference type="InterPro" id="IPR001647">
    <property type="entry name" value="HTH_TetR"/>
</dbReference>
<evidence type="ECO:0000256" key="2">
    <source>
        <dbReference type="ARBA" id="ARBA00023125"/>
    </source>
</evidence>
<gene>
    <name evidence="6" type="ORF">ACFO0D_08430</name>
</gene>
<evidence type="ECO:0000256" key="4">
    <source>
        <dbReference type="PROSITE-ProRule" id="PRU00335"/>
    </source>
</evidence>
<sequence length="190" mass="21010">MPDKADTRAQILDVAQHLVQVRGYNAVSYSDIGTRLGLRNASLHYHFPTKTDLGVALVRRYRERLEQTLGTLGAGTSVQRLEHYVDAYRTVVHEDGRICLCTVLAAEDSTLPEPMRAEVRAFLDLNEHWLTGVLDQGQHQGELRFPGAPAEAAAAFLATLEGAMILARTACDVERFARIARRTVDALRAA</sequence>
<proteinExistence type="predicted"/>
<dbReference type="PRINTS" id="PR00455">
    <property type="entry name" value="HTHTETR"/>
</dbReference>
<evidence type="ECO:0000259" key="5">
    <source>
        <dbReference type="PROSITE" id="PS50977"/>
    </source>
</evidence>
<dbReference type="SUPFAM" id="SSF48498">
    <property type="entry name" value="Tetracyclin repressor-like, C-terminal domain"/>
    <property type="match status" value="1"/>
</dbReference>
<evidence type="ECO:0000256" key="1">
    <source>
        <dbReference type="ARBA" id="ARBA00023015"/>
    </source>
</evidence>
<dbReference type="PANTHER" id="PTHR47506">
    <property type="entry name" value="TRANSCRIPTIONAL REGULATORY PROTEIN"/>
    <property type="match status" value="1"/>
</dbReference>
<dbReference type="PROSITE" id="PS50977">
    <property type="entry name" value="HTH_TETR_2"/>
    <property type="match status" value="1"/>
</dbReference>
<dbReference type="Pfam" id="PF00440">
    <property type="entry name" value="TetR_N"/>
    <property type="match status" value="1"/>
</dbReference>
<evidence type="ECO:0000313" key="7">
    <source>
        <dbReference type="Proteomes" id="UP001595952"/>
    </source>
</evidence>
<dbReference type="PANTHER" id="PTHR47506:SF1">
    <property type="entry name" value="HTH-TYPE TRANSCRIPTIONAL REGULATOR YJDC"/>
    <property type="match status" value="1"/>
</dbReference>
<keyword evidence="2 4" id="KW-0238">DNA-binding</keyword>
<dbReference type="RefSeq" id="WP_380061376.1">
    <property type="nucleotide sequence ID" value="NZ_JBHSEI010000005.1"/>
</dbReference>
<dbReference type="EMBL" id="JBHSEI010000005">
    <property type="protein sequence ID" value="MFC4638370.1"/>
    <property type="molecule type" value="Genomic_DNA"/>
</dbReference>
<feature type="DNA-binding region" description="H-T-H motif" evidence="4">
    <location>
        <begin position="28"/>
        <end position="47"/>
    </location>
</feature>
<evidence type="ECO:0000256" key="3">
    <source>
        <dbReference type="ARBA" id="ARBA00023163"/>
    </source>
</evidence>
<dbReference type="InterPro" id="IPR009057">
    <property type="entry name" value="Homeodomain-like_sf"/>
</dbReference>
<dbReference type="Pfam" id="PF16925">
    <property type="entry name" value="TetR_C_13"/>
    <property type="match status" value="1"/>
</dbReference>
<organism evidence="6 7">
    <name type="scientific">Deinococcus hohokamensis</name>
    <dbReference type="NCBI Taxonomy" id="309883"/>
    <lineage>
        <taxon>Bacteria</taxon>
        <taxon>Thermotogati</taxon>
        <taxon>Deinococcota</taxon>
        <taxon>Deinococci</taxon>
        <taxon>Deinococcales</taxon>
        <taxon>Deinococcaceae</taxon>
        <taxon>Deinococcus</taxon>
    </lineage>
</organism>
<name>A0ABV9I7Y1_9DEIO</name>
<protein>
    <submittedName>
        <fullName evidence="6">TetR/AcrR family transcriptional regulator</fullName>
    </submittedName>
</protein>
<keyword evidence="1" id="KW-0805">Transcription regulation</keyword>
<dbReference type="Gene3D" id="1.10.357.10">
    <property type="entry name" value="Tetracycline Repressor, domain 2"/>
    <property type="match status" value="1"/>
</dbReference>
<reference evidence="7" key="1">
    <citation type="journal article" date="2019" name="Int. J. Syst. Evol. Microbiol.">
        <title>The Global Catalogue of Microorganisms (GCM) 10K type strain sequencing project: providing services to taxonomists for standard genome sequencing and annotation.</title>
        <authorList>
            <consortium name="The Broad Institute Genomics Platform"/>
            <consortium name="The Broad Institute Genome Sequencing Center for Infectious Disease"/>
            <person name="Wu L."/>
            <person name="Ma J."/>
        </authorList>
    </citation>
    <scope>NUCLEOTIDE SEQUENCE [LARGE SCALE GENOMIC DNA]</scope>
    <source>
        <strain evidence="7">CCUG 55995</strain>
    </source>
</reference>